<dbReference type="STRING" id="1122949.GCA_000378725_00242"/>
<organism evidence="1 2">
    <name type="scientific">Peptoniphilus lacrimalis</name>
    <dbReference type="NCBI Taxonomy" id="33031"/>
    <lineage>
        <taxon>Bacteria</taxon>
        <taxon>Bacillati</taxon>
        <taxon>Bacillota</taxon>
        <taxon>Tissierellia</taxon>
        <taxon>Tissierellales</taxon>
        <taxon>Peptoniphilaceae</taxon>
        <taxon>Peptoniphilus</taxon>
    </lineage>
</organism>
<name>A0A379C2V2_9FIRM</name>
<protein>
    <submittedName>
        <fullName evidence="1">Uncharacterized protein</fullName>
    </submittedName>
</protein>
<reference evidence="1 2" key="1">
    <citation type="submission" date="2018-06" db="EMBL/GenBank/DDBJ databases">
        <authorList>
            <consortium name="Pathogen Informatics"/>
            <person name="Doyle S."/>
        </authorList>
    </citation>
    <scope>NUCLEOTIDE SEQUENCE [LARGE SCALE GENOMIC DNA]</scope>
    <source>
        <strain evidence="1 2">NCTC13149</strain>
    </source>
</reference>
<proteinExistence type="predicted"/>
<dbReference type="RefSeq" id="WP_019034277.1">
    <property type="nucleotide sequence ID" value="NZ_UGSZ01000001.1"/>
</dbReference>
<gene>
    <name evidence="1" type="ORF">NCTC13149_00171</name>
</gene>
<dbReference type="AlphaFoldDB" id="A0A379C2V2"/>
<dbReference type="Proteomes" id="UP000255517">
    <property type="component" value="Unassembled WGS sequence"/>
</dbReference>
<sequence length="42" mass="5172">MKIFESIKNRWKKFLKNLADENKKSFGNERLDCCSMNKREYK</sequence>
<evidence type="ECO:0000313" key="2">
    <source>
        <dbReference type="Proteomes" id="UP000255517"/>
    </source>
</evidence>
<evidence type="ECO:0000313" key="1">
    <source>
        <dbReference type="EMBL" id="SUB56401.1"/>
    </source>
</evidence>
<dbReference type="EMBL" id="UGSZ01000001">
    <property type="protein sequence ID" value="SUB56401.1"/>
    <property type="molecule type" value="Genomic_DNA"/>
</dbReference>
<accession>A0A379C2V2</accession>
<dbReference type="NCBIfam" id="NF040898">
    <property type="entry name" value="CC_mini_metal"/>
    <property type="match status" value="1"/>
</dbReference>